<comment type="caution">
    <text evidence="1">The sequence shown here is derived from an EMBL/GenBank/DDBJ whole genome shotgun (WGS) entry which is preliminary data.</text>
</comment>
<evidence type="ECO:0000313" key="2">
    <source>
        <dbReference type="Proteomes" id="UP001211689"/>
    </source>
</evidence>
<reference evidence="1 2" key="1">
    <citation type="submission" date="2022-07" db="EMBL/GenBank/DDBJ databases">
        <title>Genome Analysis of Selected Gammaproteobacteria from Nigerian Food snails.</title>
        <authorList>
            <person name="Okafor A.C."/>
        </authorList>
    </citation>
    <scope>NUCLEOTIDE SEQUENCE [LARGE SCALE GENOMIC DNA]</scope>
    <source>
        <strain evidence="1 2">Awg 2</strain>
    </source>
</reference>
<name>A0ABT4Y472_METRE</name>
<sequence length="135" mass="14652">MAAFTDYLEDKLLRLTLRGEAFTPPAQLYVGLFVTPTGDLDGVGQELAGNGYQRIRITFGEPQADVSGATFCANDTDIRSPQPSTADWGVVSHFAVFDAAAGGNRLYHGPFDEPRLYETNDLFFAVAGDLKIMLS</sequence>
<dbReference type="Proteomes" id="UP001211689">
    <property type="component" value="Unassembled WGS sequence"/>
</dbReference>
<protein>
    <submittedName>
        <fullName evidence="1">Uncharacterized protein</fullName>
    </submittedName>
</protein>
<proteinExistence type="predicted"/>
<gene>
    <name evidence="1" type="ORF">NNO07_10915</name>
</gene>
<organism evidence="1 2">
    <name type="scientific">Metapseudomonas resinovorans</name>
    <name type="common">Pseudomonas resinovorans</name>
    <dbReference type="NCBI Taxonomy" id="53412"/>
    <lineage>
        <taxon>Bacteria</taxon>
        <taxon>Pseudomonadati</taxon>
        <taxon>Pseudomonadota</taxon>
        <taxon>Gammaproteobacteria</taxon>
        <taxon>Pseudomonadales</taxon>
        <taxon>Pseudomonadaceae</taxon>
        <taxon>Metapseudomonas</taxon>
    </lineage>
</organism>
<dbReference type="EMBL" id="JANEWF010000009">
    <property type="protein sequence ID" value="MDA8483583.1"/>
    <property type="molecule type" value="Genomic_DNA"/>
</dbReference>
<dbReference type="Pfam" id="PF23140">
    <property type="entry name" value="Gp80"/>
    <property type="match status" value="1"/>
</dbReference>
<dbReference type="RefSeq" id="WP_271470762.1">
    <property type="nucleotide sequence ID" value="NZ_JANEWF010000009.1"/>
</dbReference>
<accession>A0ABT4Y472</accession>
<evidence type="ECO:0000313" key="1">
    <source>
        <dbReference type="EMBL" id="MDA8483583.1"/>
    </source>
</evidence>
<dbReference type="InterPro" id="IPR056908">
    <property type="entry name" value="Gp80-like"/>
</dbReference>
<keyword evidence="2" id="KW-1185">Reference proteome</keyword>